<dbReference type="Proteomes" id="UP000265848">
    <property type="component" value="Unassembled WGS sequence"/>
</dbReference>
<evidence type="ECO:0000256" key="3">
    <source>
        <dbReference type="ARBA" id="ARBA00022692"/>
    </source>
</evidence>
<dbReference type="GO" id="GO:0055085">
    <property type="term" value="P:transmembrane transport"/>
    <property type="evidence" value="ECO:0007669"/>
    <property type="project" value="InterPro"/>
</dbReference>
<dbReference type="GO" id="GO:0043190">
    <property type="term" value="C:ATP-binding cassette (ABC) transporter complex"/>
    <property type="evidence" value="ECO:0007669"/>
    <property type="project" value="InterPro"/>
</dbReference>
<dbReference type="GO" id="GO:0015920">
    <property type="term" value="P:lipopolysaccharide transport"/>
    <property type="evidence" value="ECO:0007669"/>
    <property type="project" value="TreeGrafter"/>
</dbReference>
<dbReference type="InterPro" id="IPR030922">
    <property type="entry name" value="LptF"/>
</dbReference>
<feature type="transmembrane region" description="Helical" evidence="6">
    <location>
        <begin position="288"/>
        <end position="307"/>
    </location>
</feature>
<feature type="transmembrane region" description="Helical" evidence="6">
    <location>
        <begin position="9"/>
        <end position="31"/>
    </location>
</feature>
<accession>A0A399J9D3</accession>
<proteinExistence type="predicted"/>
<dbReference type="PANTHER" id="PTHR33529:SF6">
    <property type="entry name" value="YJGP_YJGQ FAMILY PERMEASE"/>
    <property type="match status" value="1"/>
</dbReference>
<evidence type="ECO:0000256" key="5">
    <source>
        <dbReference type="ARBA" id="ARBA00023136"/>
    </source>
</evidence>
<dbReference type="Pfam" id="PF03739">
    <property type="entry name" value="LptF_LptG"/>
    <property type="match status" value="1"/>
</dbReference>
<keyword evidence="4 6" id="KW-1133">Transmembrane helix</keyword>
<keyword evidence="3 6" id="KW-0812">Transmembrane</keyword>
<evidence type="ECO:0000256" key="2">
    <source>
        <dbReference type="ARBA" id="ARBA00022475"/>
    </source>
</evidence>
<feature type="transmembrane region" description="Helical" evidence="6">
    <location>
        <begin position="319"/>
        <end position="337"/>
    </location>
</feature>
<evidence type="ECO:0000256" key="6">
    <source>
        <dbReference type="SAM" id="Phobius"/>
    </source>
</evidence>
<dbReference type="InterPro" id="IPR005495">
    <property type="entry name" value="LptG/LptF_permease"/>
</dbReference>
<evidence type="ECO:0000313" key="8">
    <source>
        <dbReference type="Proteomes" id="UP000265848"/>
    </source>
</evidence>
<evidence type="ECO:0000256" key="4">
    <source>
        <dbReference type="ARBA" id="ARBA00022989"/>
    </source>
</evidence>
<comment type="subcellular location">
    <subcellularLocation>
        <location evidence="1">Cell membrane</location>
        <topology evidence="1">Multi-pass membrane protein</topology>
    </subcellularLocation>
</comment>
<keyword evidence="5 6" id="KW-0472">Membrane</keyword>
<feature type="transmembrane region" description="Helical" evidence="6">
    <location>
        <begin position="349"/>
        <end position="369"/>
    </location>
</feature>
<keyword evidence="8" id="KW-1185">Reference proteome</keyword>
<comment type="caution">
    <text evidence="7">The sequence shown here is derived from an EMBL/GenBank/DDBJ whole genome shotgun (WGS) entry which is preliminary data.</text>
</comment>
<dbReference type="OrthoDB" id="8477889at2"/>
<dbReference type="NCBIfam" id="TIGR04407">
    <property type="entry name" value="LptF_YjgP"/>
    <property type="match status" value="1"/>
</dbReference>
<evidence type="ECO:0000256" key="1">
    <source>
        <dbReference type="ARBA" id="ARBA00004651"/>
    </source>
</evidence>
<feature type="transmembrane region" description="Helical" evidence="6">
    <location>
        <begin position="105"/>
        <end position="124"/>
    </location>
</feature>
<name>A0A399J9D3_9RHOB</name>
<dbReference type="AlphaFoldDB" id="A0A399J9D3"/>
<protein>
    <submittedName>
        <fullName evidence="7">LPS export ABC transporter permease LptF</fullName>
    </submittedName>
</protein>
<dbReference type="PANTHER" id="PTHR33529">
    <property type="entry name" value="SLR0882 PROTEIN-RELATED"/>
    <property type="match status" value="1"/>
</dbReference>
<keyword evidence="2" id="KW-1003">Cell membrane</keyword>
<evidence type="ECO:0000313" key="7">
    <source>
        <dbReference type="EMBL" id="RII40809.1"/>
    </source>
</evidence>
<organism evidence="7 8">
    <name type="scientific">Pseudooceanicola sediminis</name>
    <dbReference type="NCBI Taxonomy" id="2211117"/>
    <lineage>
        <taxon>Bacteria</taxon>
        <taxon>Pseudomonadati</taxon>
        <taxon>Pseudomonadota</taxon>
        <taxon>Alphaproteobacteria</taxon>
        <taxon>Rhodobacterales</taxon>
        <taxon>Paracoccaceae</taxon>
        <taxon>Pseudooceanicola</taxon>
    </lineage>
</organism>
<dbReference type="EMBL" id="QWJJ01000001">
    <property type="protein sequence ID" value="RII40809.1"/>
    <property type="molecule type" value="Genomic_DNA"/>
</dbReference>
<reference evidence="7 8" key="1">
    <citation type="submission" date="2018-08" db="EMBL/GenBank/DDBJ databases">
        <title>Pseudooceanicola sediminis CY03 in the family Rhodobacteracea.</title>
        <authorList>
            <person name="Zhang Y.-J."/>
        </authorList>
    </citation>
    <scope>NUCLEOTIDE SEQUENCE [LARGE SCALE GENOMIC DNA]</scope>
    <source>
        <strain evidence="7 8">CY03</strain>
    </source>
</reference>
<gene>
    <name evidence="7" type="primary">lptF</name>
    <name evidence="7" type="ORF">DL237_01055</name>
</gene>
<sequence>MCVPRFDRYLLSQLMTLFAFFALVLVAIYWINSAVRLFDQLISENQSSWVFLEYTALTLPNVIRNTLPMSVFAAAVYVTNRLSGDSELVVMQATGFSPWRLARPALIFGLITAVLMTVMTNFLVPASQQQIQRRNHEISQNVTARLLSEGSFLHPSAGVTFYIREIDEDGTLRDVFLSDRRTPGEPQTYTAARAYIINANDDPEGVPEPKMVMVDGLAQDFHAETGKLFTTHFQDFSYDIAGLVNASDYLGISLRTAPTWQMMTRPQQVADLTGDQIGRIVQEAHGRVTQALVCIVAALIGFAALQIGGFSRFGVWKQIVFAILLLVIVKFAEGVVTGPVRKDATLWPILYLPVLLGLAISCLLLWWAARPRRPRGQAQMTGSPA</sequence>